<dbReference type="PANTHER" id="PTHR30518:SF2">
    <property type="entry name" value="ENDOLYTIC MUREIN TRANSGLYCOSYLASE"/>
    <property type="match status" value="1"/>
</dbReference>
<evidence type="ECO:0000256" key="5">
    <source>
        <dbReference type="ARBA" id="ARBA00023239"/>
    </source>
</evidence>
<dbReference type="EMBL" id="PDUD01000038">
    <property type="protein sequence ID" value="PHN02680.1"/>
    <property type="molecule type" value="Genomic_DNA"/>
</dbReference>
<keyword evidence="3 7" id="KW-1133">Transmembrane helix</keyword>
<evidence type="ECO:0000256" key="3">
    <source>
        <dbReference type="ARBA" id="ARBA00022989"/>
    </source>
</evidence>
<evidence type="ECO:0000313" key="9">
    <source>
        <dbReference type="Proteomes" id="UP000223913"/>
    </source>
</evidence>
<dbReference type="Proteomes" id="UP000223913">
    <property type="component" value="Unassembled WGS sequence"/>
</dbReference>
<comment type="similarity">
    <text evidence="7">Belongs to the transglycosylase MltG family.</text>
</comment>
<proteinExistence type="inferred from homology"/>
<dbReference type="GO" id="GO:0071555">
    <property type="term" value="P:cell wall organization"/>
    <property type="evidence" value="ECO:0007669"/>
    <property type="project" value="UniProtKB-KW"/>
</dbReference>
<reference evidence="8 9" key="1">
    <citation type="submission" date="2017-10" db="EMBL/GenBank/DDBJ databases">
        <title>The draft genome sequence of Lewinella nigricans NBRC 102662.</title>
        <authorList>
            <person name="Wang K."/>
        </authorList>
    </citation>
    <scope>NUCLEOTIDE SEQUENCE [LARGE SCALE GENOMIC DNA]</scope>
    <source>
        <strain evidence="8 9">NBRC 102662</strain>
    </source>
</reference>
<sequence length="343" mass="39338">MKKTILIALIAVAVTALGIALYYYNQLAIKAAVPRDLQDPIVLIPSNSSYEEVVAILRERNMLGNEQLFHQMTKRMGYRRDPMRNGRFAVEPGWSMIELIRHLRNGKQDPVDVVLTNERLLENVAAKVARFIEPDSLSVITTFKDPEILQQMGFTEETLMSLFIPNTYELFWNTTPGEFLERMQKEHDRFWNNGRLEKAKALDMSPAEVYTLASIVEKETLQDSEKKRMAGVYLNRLRTNMRLQADPTSVFARRDFNTRRVTDYHTKFDSPYNTYVYKGLPPGPIAMASISSIDAVLGAEDHDYVYFCARGDGSGFHNFAKTLAAHNQNAALYRENQRKRGLR</sequence>
<dbReference type="CDD" id="cd08010">
    <property type="entry name" value="MltG_like"/>
    <property type="match status" value="1"/>
</dbReference>
<gene>
    <name evidence="7" type="primary">mltG</name>
    <name evidence="8" type="ORF">CRP01_31295</name>
</gene>
<comment type="catalytic activity">
    <reaction evidence="7">
        <text>a peptidoglycan chain = a peptidoglycan chain with N-acetyl-1,6-anhydromuramyl-[peptide] at the reducing end + a peptidoglycan chain with N-acetylglucosamine at the non-reducing end.</text>
        <dbReference type="EC" id="4.2.2.29"/>
    </reaction>
</comment>
<feature type="site" description="Important for catalytic activity" evidence="7">
    <location>
        <position position="219"/>
    </location>
</feature>
<evidence type="ECO:0000313" key="8">
    <source>
        <dbReference type="EMBL" id="PHN02680.1"/>
    </source>
</evidence>
<protein>
    <recommendedName>
        <fullName evidence="7">Endolytic murein transglycosylase</fullName>
        <ecNumber evidence="7">4.2.2.29</ecNumber>
    </recommendedName>
    <alternativeName>
        <fullName evidence="7">Peptidoglycan lytic transglycosylase</fullName>
    </alternativeName>
    <alternativeName>
        <fullName evidence="7">Peptidoglycan polymerization terminase</fullName>
    </alternativeName>
</protein>
<evidence type="ECO:0000256" key="6">
    <source>
        <dbReference type="ARBA" id="ARBA00023316"/>
    </source>
</evidence>
<dbReference type="Pfam" id="PF02618">
    <property type="entry name" value="YceG"/>
    <property type="match status" value="1"/>
</dbReference>
<keyword evidence="4 7" id="KW-0472">Membrane</keyword>
<dbReference type="GO" id="GO:0008932">
    <property type="term" value="F:lytic endotransglycosylase activity"/>
    <property type="evidence" value="ECO:0007669"/>
    <property type="project" value="UniProtKB-UniRule"/>
</dbReference>
<keyword evidence="5 7" id="KW-0456">Lyase</keyword>
<dbReference type="EC" id="4.2.2.29" evidence="7"/>
<keyword evidence="6 7" id="KW-0961">Cell wall biogenesis/degradation</keyword>
<evidence type="ECO:0000256" key="7">
    <source>
        <dbReference type="HAMAP-Rule" id="MF_02065"/>
    </source>
</evidence>
<evidence type="ECO:0000256" key="2">
    <source>
        <dbReference type="ARBA" id="ARBA00022692"/>
    </source>
</evidence>
<dbReference type="Gene3D" id="3.30.1490.480">
    <property type="entry name" value="Endolytic murein transglycosylase"/>
    <property type="match status" value="1"/>
</dbReference>
<comment type="caution">
    <text evidence="8">The sequence shown here is derived from an EMBL/GenBank/DDBJ whole genome shotgun (WGS) entry which is preliminary data.</text>
</comment>
<keyword evidence="9" id="KW-1185">Reference proteome</keyword>
<dbReference type="PANTHER" id="PTHR30518">
    <property type="entry name" value="ENDOLYTIC MUREIN TRANSGLYCOSYLASE"/>
    <property type="match status" value="1"/>
</dbReference>
<name>A0A2D0N2P5_FLAN2</name>
<comment type="function">
    <text evidence="7">Functions as a peptidoglycan terminase that cleaves nascent peptidoglycan strands endolytically to terminate their elongation.</text>
</comment>
<dbReference type="RefSeq" id="WP_099154009.1">
    <property type="nucleotide sequence ID" value="NZ_PDUD01000038.1"/>
</dbReference>
<dbReference type="GO" id="GO:0005886">
    <property type="term" value="C:plasma membrane"/>
    <property type="evidence" value="ECO:0007669"/>
    <property type="project" value="UniProtKB-UniRule"/>
</dbReference>
<dbReference type="OrthoDB" id="9814591at2"/>
<dbReference type="HAMAP" id="MF_02065">
    <property type="entry name" value="MltG"/>
    <property type="match status" value="1"/>
</dbReference>
<dbReference type="Gene3D" id="3.30.160.60">
    <property type="entry name" value="Classic Zinc Finger"/>
    <property type="match status" value="1"/>
</dbReference>
<dbReference type="GO" id="GO:0009252">
    <property type="term" value="P:peptidoglycan biosynthetic process"/>
    <property type="evidence" value="ECO:0007669"/>
    <property type="project" value="UniProtKB-UniRule"/>
</dbReference>
<accession>A0A2D0N2P5</accession>
<evidence type="ECO:0000256" key="4">
    <source>
        <dbReference type="ARBA" id="ARBA00023136"/>
    </source>
</evidence>
<evidence type="ECO:0000256" key="1">
    <source>
        <dbReference type="ARBA" id="ARBA00022475"/>
    </source>
</evidence>
<dbReference type="AlphaFoldDB" id="A0A2D0N2P5"/>
<organism evidence="8 9">
    <name type="scientific">Flavilitoribacter nigricans (strain ATCC 23147 / DSM 23189 / NBRC 102662 / NCIMB 1420 / SS-2)</name>
    <name type="common">Lewinella nigricans</name>
    <dbReference type="NCBI Taxonomy" id="1122177"/>
    <lineage>
        <taxon>Bacteria</taxon>
        <taxon>Pseudomonadati</taxon>
        <taxon>Bacteroidota</taxon>
        <taxon>Saprospiria</taxon>
        <taxon>Saprospirales</taxon>
        <taxon>Lewinellaceae</taxon>
        <taxon>Flavilitoribacter</taxon>
    </lineage>
</organism>
<dbReference type="InterPro" id="IPR003770">
    <property type="entry name" value="MLTG-like"/>
</dbReference>
<keyword evidence="2 7" id="KW-0812">Transmembrane</keyword>
<keyword evidence="1 7" id="KW-1003">Cell membrane</keyword>
<dbReference type="NCBIfam" id="TIGR00247">
    <property type="entry name" value="endolytic transglycosylase MltG"/>
    <property type="match status" value="1"/>
</dbReference>